<dbReference type="HOGENOM" id="CLU_006909_3_0_1"/>
<evidence type="ECO:0000256" key="1">
    <source>
        <dbReference type="ARBA" id="ARBA00001974"/>
    </source>
</evidence>
<dbReference type="GeneTree" id="ENSGT00940000164245"/>
<evidence type="ECO:0000256" key="7">
    <source>
        <dbReference type="ARBA" id="ARBA00023033"/>
    </source>
</evidence>
<evidence type="ECO:0000256" key="4">
    <source>
        <dbReference type="ARBA" id="ARBA00022827"/>
    </source>
</evidence>
<reference evidence="10" key="1">
    <citation type="journal article" date="2002" name="Science">
        <title>The draft genome of Ciona intestinalis: insights into chordate and vertebrate origins.</title>
        <authorList>
            <person name="Dehal P."/>
            <person name="Satou Y."/>
            <person name="Campbell R.K."/>
            <person name="Chapman J."/>
            <person name="Degnan B."/>
            <person name="De Tomaso A."/>
            <person name="Davidson B."/>
            <person name="Di Gregorio A."/>
            <person name="Gelpke M."/>
            <person name="Goodstein D.M."/>
            <person name="Harafuji N."/>
            <person name="Hastings K.E."/>
            <person name="Ho I."/>
            <person name="Hotta K."/>
            <person name="Huang W."/>
            <person name="Kawashima T."/>
            <person name="Lemaire P."/>
            <person name="Martinez D."/>
            <person name="Meinertzhagen I.A."/>
            <person name="Necula S."/>
            <person name="Nonaka M."/>
            <person name="Putnam N."/>
            <person name="Rash S."/>
            <person name="Saiga H."/>
            <person name="Satake M."/>
            <person name="Terry A."/>
            <person name="Yamada L."/>
            <person name="Wang H.G."/>
            <person name="Awazu S."/>
            <person name="Azumi K."/>
            <person name="Boore J."/>
            <person name="Branno M."/>
            <person name="Chin-Bow S."/>
            <person name="DeSantis R."/>
            <person name="Doyle S."/>
            <person name="Francino P."/>
            <person name="Keys D.N."/>
            <person name="Haga S."/>
            <person name="Hayashi H."/>
            <person name="Hino K."/>
            <person name="Imai K.S."/>
            <person name="Inaba K."/>
            <person name="Kano S."/>
            <person name="Kobayashi K."/>
            <person name="Kobayashi M."/>
            <person name="Lee B.I."/>
            <person name="Makabe K.W."/>
            <person name="Manohar C."/>
            <person name="Matassi G."/>
            <person name="Medina M."/>
            <person name="Mochizuki Y."/>
            <person name="Mount S."/>
            <person name="Morishita T."/>
            <person name="Miura S."/>
            <person name="Nakayama A."/>
            <person name="Nishizaka S."/>
            <person name="Nomoto H."/>
            <person name="Ohta F."/>
            <person name="Oishi K."/>
            <person name="Rigoutsos I."/>
            <person name="Sano M."/>
            <person name="Sasaki A."/>
            <person name="Sasakura Y."/>
            <person name="Shoguchi E."/>
            <person name="Shin-i T."/>
            <person name="Spagnuolo A."/>
            <person name="Stainier D."/>
            <person name="Suzuki M.M."/>
            <person name="Tassy O."/>
            <person name="Takatori N."/>
            <person name="Tokuoka M."/>
            <person name="Yagi K."/>
            <person name="Yoshizaki F."/>
            <person name="Wada S."/>
            <person name="Zhang C."/>
            <person name="Hyatt P.D."/>
            <person name="Larimer F."/>
            <person name="Detter C."/>
            <person name="Doggett N."/>
            <person name="Glavina T."/>
            <person name="Hawkins T."/>
            <person name="Richardson P."/>
            <person name="Lucas S."/>
            <person name="Kohara Y."/>
            <person name="Levine M."/>
            <person name="Satoh N."/>
            <person name="Rokhsar D.S."/>
        </authorList>
    </citation>
    <scope>NUCLEOTIDE SEQUENCE [LARGE SCALE GENOMIC DNA]</scope>
</reference>
<keyword evidence="5" id="KW-0521">NADP</keyword>
<dbReference type="OMA" id="LYQHVVW"/>
<name>F7AEB8_CIOIN</name>
<dbReference type="InterPro" id="IPR050346">
    <property type="entry name" value="FMO-like"/>
</dbReference>
<dbReference type="GO" id="GO:0004497">
    <property type="term" value="F:monooxygenase activity"/>
    <property type="evidence" value="ECO:0000318"/>
    <property type="project" value="GO_Central"/>
</dbReference>
<keyword evidence="7 8" id="KW-0503">Monooxygenase</keyword>
<dbReference type="GO" id="GO:0050660">
    <property type="term" value="F:flavin adenine dinucleotide binding"/>
    <property type="evidence" value="ECO:0007669"/>
    <property type="project" value="InterPro"/>
</dbReference>
<dbReference type="FunFam" id="3.50.50.60:FF:000138">
    <property type="entry name" value="Flavin-containing monooxygenase"/>
    <property type="match status" value="1"/>
</dbReference>
<accession>F7AEB8</accession>
<dbReference type="RefSeq" id="XP_002128733.1">
    <property type="nucleotide sequence ID" value="XM_002128697.5"/>
</dbReference>
<dbReference type="InterPro" id="IPR020946">
    <property type="entry name" value="Flavin_mOase-like"/>
</dbReference>
<evidence type="ECO:0000256" key="2">
    <source>
        <dbReference type="ARBA" id="ARBA00009183"/>
    </source>
</evidence>
<accession>A0A1W2WC88</accession>
<sequence length="423" mass="48244">MSPARRIAVIGAGAAGLCAARNILSKPHFTPVVYEGTNHVGGTWFFTEQTGKDEYGIPIHSSMYKNLRTNLPKQVMAFPDFPFNKSLPSFIKHTDVLNYLESYCDEYKLRNHIEFSTLVEKVEPLEPDNRFTKWEVTTYHVSTKQTSRNIFDGVMVCNGHFSVPRVPDIEGMSDFQGRLLHSHEYRSPQDFENRTVVILGAKSSGTDIALDLAPHSTKVVMSHKGSQFKSELPSNVEERPVPLRFTQTGVDFVDGTHIECDVFMFCTGYKYTFPFLGNLVSVDNNRITPLYKHLINIKYPTLSLIGVCCIICPFPQFHCQVNYAISLMDGSAKLLSEEEMLEDEKQDFQARIESGLPPRHAHLMGHRQWDYNNDLADLGGNERITDNVRLLYDLCHRRRTFNLMLYKNDEYDLSGAGNFYKVD</sequence>
<dbReference type="Ensembl" id="ENSCINT00000014418.3">
    <property type="protein sequence ID" value="ENSCINP00000014418.3"/>
    <property type="gene ID" value="ENSCING00000007018.3"/>
</dbReference>
<evidence type="ECO:0000256" key="5">
    <source>
        <dbReference type="ARBA" id="ARBA00022857"/>
    </source>
</evidence>
<organism evidence="9 10">
    <name type="scientific">Ciona intestinalis</name>
    <name type="common">Transparent sea squirt</name>
    <name type="synonym">Ascidia intestinalis</name>
    <dbReference type="NCBI Taxonomy" id="7719"/>
    <lineage>
        <taxon>Eukaryota</taxon>
        <taxon>Metazoa</taxon>
        <taxon>Chordata</taxon>
        <taxon>Tunicata</taxon>
        <taxon>Ascidiacea</taxon>
        <taxon>Phlebobranchia</taxon>
        <taxon>Cionidae</taxon>
        <taxon>Ciona</taxon>
    </lineage>
</organism>
<evidence type="ECO:0000256" key="8">
    <source>
        <dbReference type="RuleBase" id="RU361177"/>
    </source>
</evidence>
<reference evidence="9" key="2">
    <citation type="journal article" date="2008" name="Genome Biol.">
        <title>Improved genome assembly and evidence-based global gene model set for the chordate Ciona intestinalis: new insight into intron and operon populations.</title>
        <authorList>
            <person name="Satou Y."/>
            <person name="Mineta K."/>
            <person name="Ogasawara M."/>
            <person name="Sasakura Y."/>
            <person name="Shoguchi E."/>
            <person name="Ueno K."/>
            <person name="Yamada L."/>
            <person name="Matsumoto J."/>
            <person name="Wasserscheid J."/>
            <person name="Dewar K."/>
            <person name="Wiley G.B."/>
            <person name="Macmil S.L."/>
            <person name="Roe B.A."/>
            <person name="Zeller R.W."/>
            <person name="Hastings K.E."/>
            <person name="Lemaire P."/>
            <person name="Lindquist E."/>
            <person name="Endo T."/>
            <person name="Hotta K."/>
            <person name="Inaba K."/>
        </authorList>
    </citation>
    <scope>NUCLEOTIDE SEQUENCE [LARGE SCALE GENOMIC DNA]</scope>
    <source>
        <strain evidence="9">wild type</strain>
    </source>
</reference>
<keyword evidence="10" id="KW-1185">Reference proteome</keyword>
<dbReference type="Pfam" id="PF00743">
    <property type="entry name" value="FMO-like"/>
    <property type="match status" value="2"/>
</dbReference>
<dbReference type="PIRSF" id="PIRSF000332">
    <property type="entry name" value="FMO"/>
    <property type="match status" value="1"/>
</dbReference>
<dbReference type="GO" id="GO:0050661">
    <property type="term" value="F:NADP binding"/>
    <property type="evidence" value="ECO:0007669"/>
    <property type="project" value="InterPro"/>
</dbReference>
<comment type="cofactor">
    <cofactor evidence="1 8">
        <name>FAD</name>
        <dbReference type="ChEBI" id="CHEBI:57692"/>
    </cofactor>
</comment>
<dbReference type="InParanoid" id="F7AEB8"/>
<evidence type="ECO:0000256" key="6">
    <source>
        <dbReference type="ARBA" id="ARBA00023002"/>
    </source>
</evidence>
<gene>
    <name evidence="9" type="primary">LOC100175875</name>
</gene>
<dbReference type="PRINTS" id="PR00370">
    <property type="entry name" value="FMOXYGENASE"/>
</dbReference>
<dbReference type="GO" id="GO:0004499">
    <property type="term" value="F:N,N-dimethylaniline monooxygenase activity"/>
    <property type="evidence" value="ECO:0007669"/>
    <property type="project" value="InterPro"/>
</dbReference>
<comment type="similarity">
    <text evidence="2 8">Belongs to the FMO family.</text>
</comment>
<dbReference type="Proteomes" id="UP000008144">
    <property type="component" value="Chromosome 1"/>
</dbReference>
<keyword evidence="6 8" id="KW-0560">Oxidoreductase</keyword>
<dbReference type="EMBL" id="EAAA01000419">
    <property type="status" value="NOT_ANNOTATED_CDS"/>
    <property type="molecule type" value="Genomic_DNA"/>
</dbReference>
<keyword evidence="3 8" id="KW-0285">Flavoprotein</keyword>
<evidence type="ECO:0000313" key="10">
    <source>
        <dbReference type="Proteomes" id="UP000008144"/>
    </source>
</evidence>
<keyword evidence="4 8" id="KW-0274">FAD</keyword>
<evidence type="ECO:0000313" key="9">
    <source>
        <dbReference type="Ensembl" id="ENSCINP00000014418.3"/>
    </source>
</evidence>
<dbReference type="InterPro" id="IPR000960">
    <property type="entry name" value="Flavin_mOase"/>
</dbReference>
<reference evidence="9" key="4">
    <citation type="submission" date="2025-09" db="UniProtKB">
        <authorList>
            <consortium name="Ensembl"/>
        </authorList>
    </citation>
    <scope>IDENTIFICATION</scope>
</reference>
<dbReference type="PANTHER" id="PTHR23023">
    <property type="entry name" value="DIMETHYLANILINE MONOOXYGENASE"/>
    <property type="match status" value="1"/>
</dbReference>
<reference evidence="9" key="3">
    <citation type="submission" date="2025-08" db="UniProtKB">
        <authorList>
            <consortium name="Ensembl"/>
        </authorList>
    </citation>
    <scope>IDENTIFICATION</scope>
</reference>
<dbReference type="GeneID" id="100175875"/>
<dbReference type="KEGG" id="cin:100175875"/>
<proteinExistence type="inferred from homology"/>
<dbReference type="Gene3D" id="3.50.50.60">
    <property type="entry name" value="FAD/NAD(P)-binding domain"/>
    <property type="match status" value="2"/>
</dbReference>
<dbReference type="InterPro" id="IPR036188">
    <property type="entry name" value="FAD/NAD-bd_sf"/>
</dbReference>
<dbReference type="AlphaFoldDB" id="F7AEB8"/>
<dbReference type="OrthoDB" id="66881at2759"/>
<dbReference type="SUPFAM" id="SSF51905">
    <property type="entry name" value="FAD/NAD(P)-binding domain"/>
    <property type="match status" value="2"/>
</dbReference>
<dbReference type="EC" id="1.-.-.-" evidence="8"/>
<evidence type="ECO:0000256" key="3">
    <source>
        <dbReference type="ARBA" id="ARBA00022630"/>
    </source>
</evidence>
<protein>
    <recommendedName>
        <fullName evidence="8">Flavin-containing monooxygenase</fullName>
        <ecNumber evidence="8">1.-.-.-</ecNumber>
    </recommendedName>
</protein>